<feature type="transmembrane region" description="Helical" evidence="6">
    <location>
        <begin position="178"/>
        <end position="202"/>
    </location>
</feature>
<feature type="transmembrane region" description="Helical" evidence="6">
    <location>
        <begin position="147"/>
        <end position="166"/>
    </location>
</feature>
<dbReference type="SUPFAM" id="SSF103481">
    <property type="entry name" value="Multidrug resistance efflux transporter EmrE"/>
    <property type="match status" value="2"/>
</dbReference>
<proteinExistence type="predicted"/>
<organism evidence="8 9">
    <name type="scientific">Melaminivora alkalimesophila</name>
    <dbReference type="NCBI Taxonomy" id="1165852"/>
    <lineage>
        <taxon>Bacteria</taxon>
        <taxon>Pseudomonadati</taxon>
        <taxon>Pseudomonadota</taxon>
        <taxon>Betaproteobacteria</taxon>
        <taxon>Burkholderiales</taxon>
        <taxon>Comamonadaceae</taxon>
        <taxon>Melaminivora</taxon>
    </lineage>
</organism>
<comment type="subcellular location">
    <subcellularLocation>
        <location evidence="1">Cell membrane</location>
        <topology evidence="1">Multi-pass membrane protein</topology>
    </subcellularLocation>
</comment>
<dbReference type="EMBL" id="QGUB01000003">
    <property type="protein sequence ID" value="PWW46860.1"/>
    <property type="molecule type" value="Genomic_DNA"/>
</dbReference>
<feature type="transmembrane region" description="Helical" evidence="6">
    <location>
        <begin position="98"/>
        <end position="118"/>
    </location>
</feature>
<feature type="transmembrane region" description="Helical" evidence="6">
    <location>
        <begin position="214"/>
        <end position="236"/>
    </location>
</feature>
<evidence type="ECO:0000256" key="3">
    <source>
        <dbReference type="ARBA" id="ARBA00022692"/>
    </source>
</evidence>
<sequence>MPQLSRRQLTILVLLTLIWGFNWPVMKLGVADIPPLTFRMLSFWLGLPFIGLVLLRRGESFAIPRACWPRVLLLTVVNMVVWHSLMILAIPLLSSGRAAILGYTMPIFSAVIGSLAFGDRLAGRGWAGVLAAAVGVLLLLWNEMEALGASALGVGLMLTSAASWALGTQLLRRLHVPVPLLTLSFWMVALTCVVLTALAFGFERARWHMPGTAAVASVLYNGLLALAFAQVAWFFLARTLPPVASTLSVMLIPVIGVFSGALWLGEVLRWQDWTAVVLMAVAIASVLWPSPTAQGAKKTP</sequence>
<feature type="transmembrane region" description="Helical" evidence="6">
    <location>
        <begin position="125"/>
        <end position="141"/>
    </location>
</feature>
<feature type="transmembrane region" description="Helical" evidence="6">
    <location>
        <begin position="243"/>
        <end position="264"/>
    </location>
</feature>
<keyword evidence="5 6" id="KW-0472">Membrane</keyword>
<dbReference type="OrthoDB" id="5298131at2"/>
<comment type="caution">
    <text evidence="8">The sequence shown here is derived from an EMBL/GenBank/DDBJ whole genome shotgun (WGS) entry which is preliminary data.</text>
</comment>
<evidence type="ECO:0000256" key="2">
    <source>
        <dbReference type="ARBA" id="ARBA00022475"/>
    </source>
</evidence>
<dbReference type="InterPro" id="IPR000620">
    <property type="entry name" value="EamA_dom"/>
</dbReference>
<gene>
    <name evidence="8" type="ORF">DFR36_103135</name>
</gene>
<dbReference type="AlphaFoldDB" id="A0A317RGG8"/>
<feature type="transmembrane region" description="Helical" evidence="6">
    <location>
        <begin position="270"/>
        <end position="288"/>
    </location>
</feature>
<evidence type="ECO:0000256" key="1">
    <source>
        <dbReference type="ARBA" id="ARBA00004651"/>
    </source>
</evidence>
<dbReference type="InterPro" id="IPR050638">
    <property type="entry name" value="AA-Vitamin_Transporters"/>
</dbReference>
<dbReference type="RefSeq" id="WP_019375087.1">
    <property type="nucleotide sequence ID" value="NZ_ALEE01000724.1"/>
</dbReference>
<protein>
    <submittedName>
        <fullName evidence="8">Drug/metabolite transporter (DMT)-like permease</fullName>
    </submittedName>
</protein>
<dbReference type="PANTHER" id="PTHR32322">
    <property type="entry name" value="INNER MEMBRANE TRANSPORTER"/>
    <property type="match status" value="1"/>
</dbReference>
<evidence type="ECO:0000313" key="8">
    <source>
        <dbReference type="EMBL" id="PWW46860.1"/>
    </source>
</evidence>
<evidence type="ECO:0000256" key="5">
    <source>
        <dbReference type="ARBA" id="ARBA00023136"/>
    </source>
</evidence>
<evidence type="ECO:0000259" key="7">
    <source>
        <dbReference type="Pfam" id="PF00892"/>
    </source>
</evidence>
<keyword evidence="3 6" id="KW-0812">Transmembrane</keyword>
<accession>A0A317RGG8</accession>
<dbReference type="GO" id="GO:0005886">
    <property type="term" value="C:plasma membrane"/>
    <property type="evidence" value="ECO:0007669"/>
    <property type="project" value="UniProtKB-SubCell"/>
</dbReference>
<keyword evidence="4 6" id="KW-1133">Transmembrane helix</keyword>
<keyword evidence="2" id="KW-1003">Cell membrane</keyword>
<feature type="transmembrane region" description="Helical" evidence="6">
    <location>
        <begin position="37"/>
        <end position="55"/>
    </location>
</feature>
<name>A0A317RGG8_9BURK</name>
<feature type="domain" description="EamA" evidence="7">
    <location>
        <begin position="11"/>
        <end position="140"/>
    </location>
</feature>
<feature type="transmembrane region" description="Helical" evidence="6">
    <location>
        <begin position="67"/>
        <end position="92"/>
    </location>
</feature>
<dbReference type="Proteomes" id="UP000246483">
    <property type="component" value="Unassembled WGS sequence"/>
</dbReference>
<evidence type="ECO:0000313" key="9">
    <source>
        <dbReference type="Proteomes" id="UP000246483"/>
    </source>
</evidence>
<dbReference type="PANTHER" id="PTHR32322:SF18">
    <property type="entry name" value="S-ADENOSYLMETHIONINE_S-ADENOSYLHOMOCYSTEINE TRANSPORTER"/>
    <property type="match status" value="1"/>
</dbReference>
<dbReference type="InterPro" id="IPR037185">
    <property type="entry name" value="EmrE-like"/>
</dbReference>
<dbReference type="Pfam" id="PF00892">
    <property type="entry name" value="EamA"/>
    <property type="match status" value="2"/>
</dbReference>
<feature type="domain" description="EamA" evidence="7">
    <location>
        <begin position="152"/>
        <end position="287"/>
    </location>
</feature>
<evidence type="ECO:0000256" key="4">
    <source>
        <dbReference type="ARBA" id="ARBA00022989"/>
    </source>
</evidence>
<keyword evidence="9" id="KW-1185">Reference proteome</keyword>
<reference evidence="8 9" key="1">
    <citation type="submission" date="2018-05" db="EMBL/GenBank/DDBJ databases">
        <title>Genomic Encyclopedia of Type Strains, Phase IV (KMG-IV): sequencing the most valuable type-strain genomes for metagenomic binning, comparative biology and taxonomic classification.</title>
        <authorList>
            <person name="Goeker M."/>
        </authorList>
    </citation>
    <scope>NUCLEOTIDE SEQUENCE [LARGE SCALE GENOMIC DNA]</scope>
    <source>
        <strain evidence="8 9">DSM 26006</strain>
    </source>
</reference>
<evidence type="ECO:0000256" key="6">
    <source>
        <dbReference type="SAM" id="Phobius"/>
    </source>
</evidence>